<dbReference type="PANTHER" id="PTHR24567">
    <property type="entry name" value="CRP FAMILY TRANSCRIPTIONAL REGULATORY PROTEIN"/>
    <property type="match status" value="1"/>
</dbReference>
<evidence type="ECO:0000259" key="4">
    <source>
        <dbReference type="PROSITE" id="PS50042"/>
    </source>
</evidence>
<keyword evidence="3" id="KW-0804">Transcription</keyword>
<dbReference type="PANTHER" id="PTHR24567:SF68">
    <property type="entry name" value="DNA-BINDING TRANSCRIPTIONAL DUAL REGULATOR CRP"/>
    <property type="match status" value="1"/>
</dbReference>
<evidence type="ECO:0000259" key="5">
    <source>
        <dbReference type="PROSITE" id="PS51063"/>
    </source>
</evidence>
<evidence type="ECO:0000256" key="2">
    <source>
        <dbReference type="ARBA" id="ARBA00023125"/>
    </source>
</evidence>
<keyword evidence="2" id="KW-0238">DNA-binding</keyword>
<dbReference type="InterPro" id="IPR018490">
    <property type="entry name" value="cNMP-bd_dom_sf"/>
</dbReference>
<feature type="domain" description="HTH crp-type" evidence="5">
    <location>
        <begin position="149"/>
        <end position="221"/>
    </location>
</feature>
<feature type="domain" description="Cyclic nucleotide-binding" evidence="4">
    <location>
        <begin position="15"/>
        <end position="135"/>
    </location>
</feature>
<sequence length="230" mass="25856">MIKPLHTKLLAQVPLLAGLPDDLMESLTKACRFEQVSKGDYIFERNDTSRRLYFLLSGQVRMLDMNRQGQEVALAIIDAPIHFGELAVIDGYPRSAAVQATARSEIASISPKDAEALIYNVPLVSRRIMQNMAAIIRKNNWHRLVLQQQNIANRLAAYLTAQIPPEARPDQIICIRNMPAQYDLGILLGTTRESISRALGMLSDEGLIKREGKSLYLTNVEGLRRMLDEE</sequence>
<protein>
    <submittedName>
        <fullName evidence="6">Crp/Fnr family transcriptional regulator</fullName>
    </submittedName>
</protein>
<evidence type="ECO:0000313" key="7">
    <source>
        <dbReference type="Proteomes" id="UP001308005"/>
    </source>
</evidence>
<dbReference type="SMART" id="SM00100">
    <property type="entry name" value="cNMP"/>
    <property type="match status" value="1"/>
</dbReference>
<dbReference type="InterPro" id="IPR036388">
    <property type="entry name" value="WH-like_DNA-bd_sf"/>
</dbReference>
<gene>
    <name evidence="6" type="ORF">VSS37_15900</name>
</gene>
<dbReference type="InterPro" id="IPR050397">
    <property type="entry name" value="Env_Response_Regulators"/>
</dbReference>
<reference evidence="6 7" key="2">
    <citation type="submission" date="2024-01" db="EMBL/GenBank/DDBJ databases">
        <authorList>
            <person name="Xie X."/>
        </authorList>
    </citation>
    <scope>NUCLEOTIDE SEQUENCE [LARGE SCALE GENOMIC DNA]</scope>
    <source>
        <strain evidence="6">SCUT-1</strain>
    </source>
</reference>
<evidence type="ECO:0000313" key="6">
    <source>
        <dbReference type="EMBL" id="MEB4592468.1"/>
    </source>
</evidence>
<dbReference type="Gene3D" id="1.10.10.10">
    <property type="entry name" value="Winged helix-like DNA-binding domain superfamily/Winged helix DNA-binding domain"/>
    <property type="match status" value="1"/>
</dbReference>
<dbReference type="CDD" id="cd00038">
    <property type="entry name" value="CAP_ED"/>
    <property type="match status" value="1"/>
</dbReference>
<dbReference type="PROSITE" id="PS00889">
    <property type="entry name" value="CNMP_BINDING_2"/>
    <property type="match status" value="1"/>
</dbReference>
<evidence type="ECO:0000256" key="1">
    <source>
        <dbReference type="ARBA" id="ARBA00023015"/>
    </source>
</evidence>
<dbReference type="SMART" id="SM00419">
    <property type="entry name" value="HTH_CRP"/>
    <property type="match status" value="1"/>
</dbReference>
<dbReference type="Proteomes" id="UP001308005">
    <property type="component" value="Unassembled WGS sequence"/>
</dbReference>
<dbReference type="InterPro" id="IPR018488">
    <property type="entry name" value="cNMP-bd_CS"/>
</dbReference>
<dbReference type="SUPFAM" id="SSF46785">
    <property type="entry name" value="Winged helix' DNA-binding domain"/>
    <property type="match status" value="1"/>
</dbReference>
<evidence type="ECO:0000256" key="3">
    <source>
        <dbReference type="ARBA" id="ARBA00023163"/>
    </source>
</evidence>
<dbReference type="InterPro" id="IPR014710">
    <property type="entry name" value="RmlC-like_jellyroll"/>
</dbReference>
<dbReference type="PROSITE" id="PS51063">
    <property type="entry name" value="HTH_CRP_2"/>
    <property type="match status" value="1"/>
</dbReference>
<dbReference type="InterPro" id="IPR012318">
    <property type="entry name" value="HTH_CRP"/>
</dbReference>
<dbReference type="SUPFAM" id="SSF51206">
    <property type="entry name" value="cAMP-binding domain-like"/>
    <property type="match status" value="1"/>
</dbReference>
<accession>A0ABU6D052</accession>
<reference evidence="7" key="1">
    <citation type="submission" date="2023-07" db="EMBL/GenBank/DDBJ databases">
        <title>The carbon used by Thiothrix.</title>
        <authorList>
            <person name="Chen L."/>
        </authorList>
    </citation>
    <scope>NUCLEOTIDE SEQUENCE [LARGE SCALE GENOMIC DNA]</scope>
</reference>
<organism evidence="6 7">
    <name type="scientific">Candidatus Thiothrix phosphatis</name>
    <dbReference type="NCBI Taxonomy" id="3112415"/>
    <lineage>
        <taxon>Bacteria</taxon>
        <taxon>Pseudomonadati</taxon>
        <taxon>Pseudomonadota</taxon>
        <taxon>Gammaproteobacteria</taxon>
        <taxon>Thiotrichales</taxon>
        <taxon>Thiotrichaceae</taxon>
        <taxon>Thiothrix</taxon>
    </lineage>
</organism>
<dbReference type="PROSITE" id="PS50042">
    <property type="entry name" value="CNMP_BINDING_3"/>
    <property type="match status" value="1"/>
</dbReference>
<name>A0ABU6D052_9GAMM</name>
<dbReference type="Pfam" id="PF00027">
    <property type="entry name" value="cNMP_binding"/>
    <property type="match status" value="1"/>
</dbReference>
<dbReference type="Gene3D" id="2.60.120.10">
    <property type="entry name" value="Jelly Rolls"/>
    <property type="match status" value="1"/>
</dbReference>
<dbReference type="InterPro" id="IPR000595">
    <property type="entry name" value="cNMP-bd_dom"/>
</dbReference>
<dbReference type="EMBL" id="JAYMYJ010000135">
    <property type="protein sequence ID" value="MEB4592468.1"/>
    <property type="molecule type" value="Genomic_DNA"/>
</dbReference>
<dbReference type="Pfam" id="PF13545">
    <property type="entry name" value="HTH_Crp_2"/>
    <property type="match status" value="1"/>
</dbReference>
<proteinExistence type="predicted"/>
<keyword evidence="1" id="KW-0805">Transcription regulation</keyword>
<comment type="caution">
    <text evidence="6">The sequence shown here is derived from an EMBL/GenBank/DDBJ whole genome shotgun (WGS) entry which is preliminary data.</text>
</comment>
<dbReference type="RefSeq" id="WP_324696769.1">
    <property type="nucleotide sequence ID" value="NZ_JAYMYJ010000135.1"/>
</dbReference>
<dbReference type="InterPro" id="IPR036390">
    <property type="entry name" value="WH_DNA-bd_sf"/>
</dbReference>
<keyword evidence="7" id="KW-1185">Reference proteome</keyword>